<reference evidence="6" key="1">
    <citation type="journal article" date="2020" name="Nat. Commun.">
        <title>Genome assembly of wild tea tree DASZ reveals pedigree and selection history of tea varieties.</title>
        <authorList>
            <person name="Zhang W."/>
            <person name="Zhang Y."/>
            <person name="Qiu H."/>
            <person name="Guo Y."/>
            <person name="Wan H."/>
            <person name="Zhang X."/>
            <person name="Scossa F."/>
            <person name="Alseekh S."/>
            <person name="Zhang Q."/>
            <person name="Wang P."/>
            <person name="Xu L."/>
            <person name="Schmidt M.H."/>
            <person name="Jia X."/>
            <person name="Li D."/>
            <person name="Zhu A."/>
            <person name="Guo F."/>
            <person name="Chen W."/>
            <person name="Ni D."/>
            <person name="Usadel B."/>
            <person name="Fernie A.R."/>
            <person name="Wen W."/>
        </authorList>
    </citation>
    <scope>NUCLEOTIDE SEQUENCE [LARGE SCALE GENOMIC DNA]</scope>
    <source>
        <strain evidence="6">cv. G240</strain>
    </source>
</reference>
<dbReference type="EMBL" id="JACBKZ010000015">
    <property type="protein sequence ID" value="KAF5931483.1"/>
    <property type="molecule type" value="Genomic_DNA"/>
</dbReference>
<sequence length="297" mass="34032">MGSVSSTPTPHFHCPFHLVRRMAPRDAFFISTWACPAPKAHRTLIVRTLKGLKDAVSVSVASPELDGSWEFRHRDIPDGDRVVPGLDNANGRKTLRHVYRLRRWGYDSRSTVSMLLDVERKEVVCNESYDIIELFNLGLNRLAKNPDLDLSPLSLKKKIKDWNQIIHSNVNNGVYRFAQSQQAYDSIVNELFSTLDMVDDHLGSFRYLCGDVLTLADICLFTTLIRFDLVYNVLFKCTKRKLIEYPNLHAYMRDIHQVAATCNFGAIMDGYYNILFPLNPSSIRPAMPSDCEHEFLF</sequence>
<dbReference type="InterPro" id="IPR016639">
    <property type="entry name" value="GST_Omega/GSH"/>
</dbReference>
<dbReference type="InterPro" id="IPR036282">
    <property type="entry name" value="Glutathione-S-Trfase_C_sf"/>
</dbReference>
<dbReference type="InterPro" id="IPR010987">
    <property type="entry name" value="Glutathione-S-Trfase_C-like"/>
</dbReference>
<dbReference type="PROSITE" id="PS50405">
    <property type="entry name" value="GST_CTER"/>
    <property type="match status" value="1"/>
</dbReference>
<dbReference type="Proteomes" id="UP000593564">
    <property type="component" value="Unassembled WGS sequence"/>
</dbReference>
<dbReference type="GO" id="GO:0005737">
    <property type="term" value="C:cytoplasm"/>
    <property type="evidence" value="ECO:0007669"/>
    <property type="project" value="TreeGrafter"/>
</dbReference>
<evidence type="ECO:0000259" key="4">
    <source>
        <dbReference type="PROSITE" id="PS50405"/>
    </source>
</evidence>
<dbReference type="Gene3D" id="3.40.30.10">
    <property type="entry name" value="Glutaredoxin"/>
    <property type="match status" value="1"/>
</dbReference>
<feature type="active site" description="Nucleophile" evidence="1">
    <location>
        <position position="35"/>
    </location>
</feature>
<evidence type="ECO:0000313" key="5">
    <source>
        <dbReference type="EMBL" id="KAF5931483.1"/>
    </source>
</evidence>
<reference evidence="5 6" key="2">
    <citation type="submission" date="2020-07" db="EMBL/GenBank/DDBJ databases">
        <title>Genome assembly of wild tea tree DASZ reveals pedigree and selection history of tea varieties.</title>
        <authorList>
            <person name="Zhang W."/>
        </authorList>
    </citation>
    <scope>NUCLEOTIDE SEQUENCE [LARGE SCALE GENOMIC DNA]</scope>
    <source>
        <strain evidence="6">cv. G240</strain>
        <tissue evidence="5">Leaf</tissue>
    </source>
</reference>
<dbReference type="PANTHER" id="PTHR32419">
    <property type="entry name" value="GLUTATHIONYL-HYDROQUINONE REDUCTASE"/>
    <property type="match status" value="1"/>
</dbReference>
<feature type="binding site" evidence="2">
    <location>
        <position position="69"/>
    </location>
    <ligand>
        <name>glutathione</name>
        <dbReference type="ChEBI" id="CHEBI:57925"/>
    </ligand>
</feature>
<dbReference type="PANTHER" id="PTHR32419:SF31">
    <property type="entry name" value="OS02G0814800 PROTEIN"/>
    <property type="match status" value="1"/>
</dbReference>
<dbReference type="GO" id="GO:0004364">
    <property type="term" value="F:glutathione transferase activity"/>
    <property type="evidence" value="ECO:0007669"/>
    <property type="project" value="InterPro"/>
</dbReference>
<feature type="binding site" evidence="2">
    <location>
        <begin position="109"/>
        <end position="112"/>
    </location>
    <ligand>
        <name>glutathione</name>
        <dbReference type="ChEBI" id="CHEBI:57925"/>
    </ligand>
</feature>
<protein>
    <recommendedName>
        <fullName evidence="4">GST C-terminal domain-containing protein</fullName>
    </recommendedName>
</protein>
<dbReference type="AlphaFoldDB" id="A0A7J7FSW4"/>
<comment type="caution">
    <text evidence="5">The sequence shown here is derived from an EMBL/GenBank/DDBJ whole genome shotgun (WGS) entry which is preliminary data.</text>
</comment>
<organism evidence="5 6">
    <name type="scientific">Camellia sinensis</name>
    <name type="common">Tea plant</name>
    <name type="synonym">Thea sinensis</name>
    <dbReference type="NCBI Taxonomy" id="4442"/>
    <lineage>
        <taxon>Eukaryota</taxon>
        <taxon>Viridiplantae</taxon>
        <taxon>Streptophyta</taxon>
        <taxon>Embryophyta</taxon>
        <taxon>Tracheophyta</taxon>
        <taxon>Spermatophyta</taxon>
        <taxon>Magnoliopsida</taxon>
        <taxon>eudicotyledons</taxon>
        <taxon>Gunneridae</taxon>
        <taxon>Pentapetalae</taxon>
        <taxon>asterids</taxon>
        <taxon>Ericales</taxon>
        <taxon>Theaceae</taxon>
        <taxon>Camellia</taxon>
    </lineage>
</organism>
<dbReference type="CDD" id="cd03190">
    <property type="entry name" value="GST_C_Omega_like"/>
    <property type="match status" value="1"/>
</dbReference>
<dbReference type="SUPFAM" id="SSF47616">
    <property type="entry name" value="GST C-terminal domain-like"/>
    <property type="match status" value="1"/>
</dbReference>
<dbReference type="InterPro" id="IPR047047">
    <property type="entry name" value="GST_Omega-like_C"/>
</dbReference>
<keyword evidence="6" id="KW-1185">Reference proteome</keyword>
<feature type="site" description="Lowers pKa of active site Cys" evidence="3">
    <location>
        <position position="271"/>
    </location>
</feature>
<feature type="domain" description="GST C-terminal" evidence="4">
    <location>
        <begin position="152"/>
        <end position="289"/>
    </location>
</feature>
<feature type="site" description="Lowers pKa of active site Cys" evidence="3">
    <location>
        <position position="231"/>
    </location>
</feature>
<gene>
    <name evidence="5" type="ORF">HYC85_032356</name>
</gene>
<dbReference type="Pfam" id="PF13410">
    <property type="entry name" value="GST_C_2"/>
    <property type="match status" value="1"/>
</dbReference>
<evidence type="ECO:0000256" key="3">
    <source>
        <dbReference type="PIRSR" id="PIRSR015753-3"/>
    </source>
</evidence>
<evidence type="ECO:0000256" key="2">
    <source>
        <dbReference type="PIRSR" id="PIRSR015753-2"/>
    </source>
</evidence>
<name>A0A7J7FSW4_CAMSI</name>
<accession>A0A7J7FSW4</accession>
<feature type="binding site" evidence="2">
    <location>
        <begin position="127"/>
        <end position="128"/>
    </location>
    <ligand>
        <name>glutathione</name>
        <dbReference type="ChEBI" id="CHEBI:57925"/>
    </ligand>
</feature>
<evidence type="ECO:0000256" key="1">
    <source>
        <dbReference type="PIRSR" id="PIRSR015753-1"/>
    </source>
</evidence>
<evidence type="ECO:0000313" key="6">
    <source>
        <dbReference type="Proteomes" id="UP000593564"/>
    </source>
</evidence>
<dbReference type="Gene3D" id="1.20.1050.10">
    <property type="match status" value="1"/>
</dbReference>
<proteinExistence type="predicted"/>
<feature type="active site" description="Proton donor/acceptor" evidence="1">
    <location>
        <position position="175"/>
    </location>
</feature>
<dbReference type="PIRSF" id="PIRSF015753">
    <property type="entry name" value="GST"/>
    <property type="match status" value="1"/>
</dbReference>